<dbReference type="Proteomes" id="UP000614410">
    <property type="component" value="Unassembled WGS sequence"/>
</dbReference>
<dbReference type="AlphaFoldDB" id="A0A934KET9"/>
<protein>
    <submittedName>
        <fullName evidence="2">Helix-turn-helix domain-containing protein</fullName>
    </submittedName>
</protein>
<dbReference type="InterPro" id="IPR010982">
    <property type="entry name" value="Lambda_DNA-bd_dom_sf"/>
</dbReference>
<feature type="domain" description="HTH cro/C1-type" evidence="1">
    <location>
        <begin position="8"/>
        <end position="54"/>
    </location>
</feature>
<gene>
    <name evidence="2" type="ORF">JF887_02135</name>
</gene>
<name>A0A934KET9_9BACT</name>
<dbReference type="EMBL" id="JAEKNN010000009">
    <property type="protein sequence ID" value="MBJ7608216.1"/>
    <property type="molecule type" value="Genomic_DNA"/>
</dbReference>
<organism evidence="2 3">
    <name type="scientific">Candidatus Amunia macphersoniae</name>
    <dbReference type="NCBI Taxonomy" id="3127014"/>
    <lineage>
        <taxon>Bacteria</taxon>
        <taxon>Bacillati</taxon>
        <taxon>Candidatus Dormiibacterota</taxon>
        <taxon>Candidatus Dormibacteria</taxon>
        <taxon>Candidatus Aeolococcales</taxon>
        <taxon>Candidatus Aeolococcaceae</taxon>
        <taxon>Candidatus Amunia</taxon>
    </lineage>
</organism>
<dbReference type="PROSITE" id="PS50943">
    <property type="entry name" value="HTH_CROC1"/>
    <property type="match status" value="1"/>
</dbReference>
<sequence>MLNAPHLIHTHRVAAGISQRELARRAGTSSATLHRYEAGLVDPTTGTVNRLLHACLPRRRRWASVAELAQALDGELQPETGGAWRLIGEFIDDDRGADDHELALSVADAPGPTGAPRALALAAALAEHLCVLRQLVPPSWTQVIVEVLPWWFVAGDGFNALALRESPPSFARRGIFVTGGALERT</sequence>
<evidence type="ECO:0000259" key="1">
    <source>
        <dbReference type="PROSITE" id="PS50943"/>
    </source>
</evidence>
<dbReference type="SMART" id="SM00530">
    <property type="entry name" value="HTH_XRE"/>
    <property type="match status" value="1"/>
</dbReference>
<dbReference type="InterPro" id="IPR001387">
    <property type="entry name" value="Cro/C1-type_HTH"/>
</dbReference>
<dbReference type="CDD" id="cd00093">
    <property type="entry name" value="HTH_XRE"/>
    <property type="match status" value="1"/>
</dbReference>
<dbReference type="GO" id="GO:0003677">
    <property type="term" value="F:DNA binding"/>
    <property type="evidence" value="ECO:0007669"/>
    <property type="project" value="InterPro"/>
</dbReference>
<evidence type="ECO:0000313" key="3">
    <source>
        <dbReference type="Proteomes" id="UP000614410"/>
    </source>
</evidence>
<evidence type="ECO:0000313" key="2">
    <source>
        <dbReference type="EMBL" id="MBJ7608216.1"/>
    </source>
</evidence>
<proteinExistence type="predicted"/>
<dbReference type="Pfam" id="PF13560">
    <property type="entry name" value="HTH_31"/>
    <property type="match status" value="1"/>
</dbReference>
<dbReference type="Gene3D" id="1.10.260.40">
    <property type="entry name" value="lambda repressor-like DNA-binding domains"/>
    <property type="match status" value="1"/>
</dbReference>
<accession>A0A934KET9</accession>
<dbReference type="SUPFAM" id="SSF47413">
    <property type="entry name" value="lambda repressor-like DNA-binding domains"/>
    <property type="match status" value="1"/>
</dbReference>
<comment type="caution">
    <text evidence="2">The sequence shown here is derived from an EMBL/GenBank/DDBJ whole genome shotgun (WGS) entry which is preliminary data.</text>
</comment>
<reference evidence="2 3" key="1">
    <citation type="submission" date="2020-10" db="EMBL/GenBank/DDBJ databases">
        <title>Ca. Dormibacterota MAGs.</title>
        <authorList>
            <person name="Montgomery K."/>
        </authorList>
    </citation>
    <scope>NUCLEOTIDE SEQUENCE [LARGE SCALE GENOMIC DNA]</scope>
    <source>
        <strain evidence="2">Mitchell_Peninsula_5</strain>
    </source>
</reference>